<organism evidence="2 3">
    <name type="scientific">Methanococcus maripaludis</name>
    <name type="common">Methanococcus deltae</name>
    <dbReference type="NCBI Taxonomy" id="39152"/>
    <lineage>
        <taxon>Archaea</taxon>
        <taxon>Methanobacteriati</taxon>
        <taxon>Methanobacteriota</taxon>
        <taxon>Methanomada group</taxon>
        <taxon>Methanococci</taxon>
        <taxon>Methanococcales</taxon>
        <taxon>Methanococcaceae</taxon>
        <taxon>Methanococcus</taxon>
    </lineage>
</organism>
<reference evidence="2 3" key="1">
    <citation type="submission" date="2020-08" db="EMBL/GenBank/DDBJ databases">
        <title>Genomic Encyclopedia of Type Strains, Phase IV (KMG-V): Genome sequencing to study the core and pangenomes of soil and plant-associated prokaryotes.</title>
        <authorList>
            <person name="Whitman W."/>
        </authorList>
    </citation>
    <scope>NUCLEOTIDE SEQUENCE [LARGE SCALE GENOMIC DNA]</scope>
    <source>
        <strain evidence="2 3">DSM 7078</strain>
    </source>
</reference>
<proteinExistence type="predicted"/>
<evidence type="ECO:0000313" key="3">
    <source>
        <dbReference type="Proteomes" id="UP000584706"/>
    </source>
</evidence>
<protein>
    <submittedName>
        <fullName evidence="2">Uncharacterized protein</fullName>
    </submittedName>
</protein>
<gene>
    <name evidence="2" type="ORF">HNP97_001361</name>
</gene>
<sequence>MGERTAEEVADWITFVQMLIPEGLECLENLEESAEILRDNLSTLKGGYSLFYGLGGNVKAKILYTEAKLKRIEGLITLLKSYQESEELLAKKKEEEESEQRNKDVLKKLGF</sequence>
<evidence type="ECO:0000313" key="2">
    <source>
        <dbReference type="EMBL" id="MBB6067851.1"/>
    </source>
</evidence>
<dbReference type="AlphaFoldDB" id="A0A7J9S060"/>
<dbReference type="RefSeq" id="WP_183546888.1">
    <property type="nucleotide sequence ID" value="NZ_JACHIQ010000002.1"/>
</dbReference>
<dbReference type="EMBL" id="JACHIQ010000002">
    <property type="protein sequence ID" value="MBB6067851.1"/>
    <property type="molecule type" value="Genomic_DNA"/>
</dbReference>
<evidence type="ECO:0000256" key="1">
    <source>
        <dbReference type="SAM" id="MobiDB-lite"/>
    </source>
</evidence>
<comment type="caution">
    <text evidence="2">The sequence shown here is derived from an EMBL/GenBank/DDBJ whole genome shotgun (WGS) entry which is preliminary data.</text>
</comment>
<accession>A0A7J9S060</accession>
<name>A0A7J9S060_METMI</name>
<feature type="region of interest" description="Disordered" evidence="1">
    <location>
        <begin position="90"/>
        <end position="111"/>
    </location>
</feature>
<dbReference type="Proteomes" id="UP000584706">
    <property type="component" value="Unassembled WGS sequence"/>
</dbReference>